<keyword evidence="3" id="KW-0175">Coiled coil</keyword>
<keyword evidence="6" id="KW-1185">Reference proteome</keyword>
<dbReference type="PANTHER" id="PTHR35089">
    <property type="entry name" value="CHAPERONE PROTEIN SKP"/>
    <property type="match status" value="1"/>
</dbReference>
<evidence type="ECO:0000256" key="4">
    <source>
        <dbReference type="SAM" id="SignalP"/>
    </source>
</evidence>
<keyword evidence="2 4" id="KW-0732">Signal</keyword>
<gene>
    <name evidence="5" type="ORF">J5V48_02455</name>
</gene>
<dbReference type="InterPro" id="IPR005632">
    <property type="entry name" value="Chaperone_Skp"/>
</dbReference>
<evidence type="ECO:0000313" key="5">
    <source>
        <dbReference type="EMBL" id="MBW7569750.1"/>
    </source>
</evidence>
<dbReference type="SMART" id="SM00935">
    <property type="entry name" value="OmpH"/>
    <property type="match status" value="1"/>
</dbReference>
<dbReference type="SUPFAM" id="SSF111384">
    <property type="entry name" value="OmpH-like"/>
    <property type="match status" value="1"/>
</dbReference>
<accession>A0ABS7DFV4</accession>
<feature type="chain" id="PRO_5046465562" evidence="4">
    <location>
        <begin position="20"/>
        <end position="187"/>
    </location>
</feature>
<name>A0ABS7DFV4_9GAMM</name>
<dbReference type="InterPro" id="IPR024930">
    <property type="entry name" value="Skp_dom_sf"/>
</dbReference>
<feature type="coiled-coil region" evidence="3">
    <location>
        <begin position="74"/>
        <end position="127"/>
    </location>
</feature>
<organism evidence="5 6">
    <name type="scientific">Succinivibrio faecicola</name>
    <dbReference type="NCBI Taxonomy" id="2820300"/>
    <lineage>
        <taxon>Bacteria</taxon>
        <taxon>Pseudomonadati</taxon>
        <taxon>Pseudomonadota</taxon>
        <taxon>Gammaproteobacteria</taxon>
        <taxon>Aeromonadales</taxon>
        <taxon>Succinivibrionaceae</taxon>
        <taxon>Succinivibrio</taxon>
    </lineage>
</organism>
<dbReference type="Pfam" id="PF03938">
    <property type="entry name" value="OmpH"/>
    <property type="match status" value="1"/>
</dbReference>
<dbReference type="EMBL" id="JAGFNY010000004">
    <property type="protein sequence ID" value="MBW7569750.1"/>
    <property type="molecule type" value="Genomic_DNA"/>
</dbReference>
<dbReference type="Gene3D" id="3.30.910.20">
    <property type="entry name" value="Skp domain"/>
    <property type="match status" value="1"/>
</dbReference>
<sequence>MLKKIALASALSLAVLSNAALCEEVKAEAAKAQSSASKISVAVVNIRLIMSELPQAKEATIALQKEFGPRSEELRKIQEEGQKLEKELQTAKGERVTEINRKLAQMKADFELKSQALQEDSQKKEREIEVKLGRLVQTAIDRIAKERGIDLVVRGETVVFATPAVDISEDVIARASKLKSSKEVNKK</sequence>
<evidence type="ECO:0000313" key="6">
    <source>
        <dbReference type="Proteomes" id="UP000731465"/>
    </source>
</evidence>
<evidence type="ECO:0000256" key="1">
    <source>
        <dbReference type="ARBA" id="ARBA00009091"/>
    </source>
</evidence>
<comment type="caution">
    <text evidence="5">The sequence shown here is derived from an EMBL/GenBank/DDBJ whole genome shotgun (WGS) entry which is preliminary data.</text>
</comment>
<evidence type="ECO:0000256" key="2">
    <source>
        <dbReference type="ARBA" id="ARBA00022729"/>
    </source>
</evidence>
<dbReference type="RefSeq" id="WP_219936736.1">
    <property type="nucleotide sequence ID" value="NZ_JAGFNY010000004.1"/>
</dbReference>
<reference evidence="5 6" key="1">
    <citation type="submission" date="2021-03" db="EMBL/GenBank/DDBJ databases">
        <title>Succinivibrio sp. nov. isolated from feces of cow.</title>
        <authorList>
            <person name="Choi J.-Y."/>
        </authorList>
    </citation>
    <scope>NUCLEOTIDE SEQUENCE [LARGE SCALE GENOMIC DNA]</scope>
    <source>
        <strain evidence="5 6">AGMB01872</strain>
    </source>
</reference>
<comment type="similarity">
    <text evidence="1">Belongs to the Skp family.</text>
</comment>
<protein>
    <submittedName>
        <fullName evidence="5">OmpH family outer membrane protein</fullName>
    </submittedName>
</protein>
<proteinExistence type="inferred from homology"/>
<dbReference type="PANTHER" id="PTHR35089:SF1">
    <property type="entry name" value="CHAPERONE PROTEIN SKP"/>
    <property type="match status" value="1"/>
</dbReference>
<dbReference type="Proteomes" id="UP000731465">
    <property type="component" value="Unassembled WGS sequence"/>
</dbReference>
<feature type="signal peptide" evidence="4">
    <location>
        <begin position="1"/>
        <end position="19"/>
    </location>
</feature>
<evidence type="ECO:0000256" key="3">
    <source>
        <dbReference type="SAM" id="Coils"/>
    </source>
</evidence>